<dbReference type="InterPro" id="IPR002591">
    <property type="entry name" value="Phosphodiest/P_Trfase"/>
</dbReference>
<keyword evidence="3" id="KW-1185">Reference proteome</keyword>
<sequence length="426" mass="46277">MPTRHTFLHALLATALLFAATACHHLPRPPDTRSTGEPSTAQPPTLVLLSLDGFRADYLQRGVSPNLQRLADEGVRAQWMTPSYPALTFPNHYSLVTGLRPDHHGVVHNTMRDEALGRFRVADTQAKSDGRWWGGTPIWVGAESVGLPSAVIFWPGGEAAINGVRPTRWLPWDDTIPPAARVDLALQWLDAPAPTRPRLVALYFETLDRAGHDHGPDSPEVDAAIAELDAAIGRLRAGLAARGLLEHTNLVVVSDHGMATVRNAIETEGMVDAADAALVSDGQSIGFAPLPGRAAAAESRLLGRHEHYECWRKQDLPPRWQYGTHDRVPPIVCQMDEGWDAVPRQKLQQRTPRAVTGSHGFDPASPRMRALFVARGPSIRRGAVLPPIDNVDVYPLLARLLGIDPSPNDGDAAALLPALREAAAEH</sequence>
<dbReference type="PANTHER" id="PTHR10151:SF120">
    <property type="entry name" value="BIS(5'-ADENOSYL)-TRIPHOSPHATASE"/>
    <property type="match status" value="1"/>
</dbReference>
<dbReference type="CDD" id="cd16018">
    <property type="entry name" value="Enpp"/>
    <property type="match status" value="1"/>
</dbReference>
<reference evidence="2 3" key="1">
    <citation type="submission" date="2018-11" db="EMBL/GenBank/DDBJ databases">
        <title>Lysobacter cryohumiis sp. nov., isolated from soil in the Tianshan Mountains, Xinjiang, China.</title>
        <authorList>
            <person name="Luo Y."/>
            <person name="Sheng H."/>
        </authorList>
    </citation>
    <scope>NUCLEOTIDE SEQUENCE [LARGE SCALE GENOMIC DNA]</scope>
    <source>
        <strain evidence="2 3">ZS60</strain>
    </source>
</reference>
<keyword evidence="1" id="KW-0732">Signal</keyword>
<dbReference type="Pfam" id="PF01663">
    <property type="entry name" value="Phosphodiest"/>
    <property type="match status" value="1"/>
</dbReference>
<proteinExistence type="predicted"/>
<protein>
    <submittedName>
        <fullName evidence="2">Alkaline phosphatase family protein</fullName>
    </submittedName>
</protein>
<evidence type="ECO:0000313" key="3">
    <source>
        <dbReference type="Proteomes" id="UP000267049"/>
    </source>
</evidence>
<name>A0A3M8SPR1_9GAMM</name>
<evidence type="ECO:0000313" key="2">
    <source>
        <dbReference type="EMBL" id="RNF82665.1"/>
    </source>
</evidence>
<feature type="signal peptide" evidence="1">
    <location>
        <begin position="1"/>
        <end position="25"/>
    </location>
</feature>
<evidence type="ECO:0000256" key="1">
    <source>
        <dbReference type="SAM" id="SignalP"/>
    </source>
</evidence>
<dbReference type="Gene3D" id="3.30.1360.180">
    <property type="match status" value="1"/>
</dbReference>
<gene>
    <name evidence="2" type="ORF">EER27_14320</name>
</gene>
<dbReference type="PROSITE" id="PS51257">
    <property type="entry name" value="PROKAR_LIPOPROTEIN"/>
    <property type="match status" value="1"/>
</dbReference>
<dbReference type="SUPFAM" id="SSF53649">
    <property type="entry name" value="Alkaline phosphatase-like"/>
    <property type="match status" value="1"/>
</dbReference>
<comment type="caution">
    <text evidence="2">The sequence shown here is derived from an EMBL/GenBank/DDBJ whole genome shotgun (WGS) entry which is preliminary data.</text>
</comment>
<accession>A0A3M8SPR1</accession>
<dbReference type="AlphaFoldDB" id="A0A3M8SPR1"/>
<feature type="chain" id="PRO_5017995594" evidence="1">
    <location>
        <begin position="26"/>
        <end position="426"/>
    </location>
</feature>
<dbReference type="InterPro" id="IPR017850">
    <property type="entry name" value="Alkaline_phosphatase_core_sf"/>
</dbReference>
<dbReference type="PANTHER" id="PTHR10151">
    <property type="entry name" value="ECTONUCLEOTIDE PYROPHOSPHATASE/PHOSPHODIESTERASE"/>
    <property type="match status" value="1"/>
</dbReference>
<dbReference type="EMBL" id="RIBS01000007">
    <property type="protein sequence ID" value="RNF82665.1"/>
    <property type="molecule type" value="Genomic_DNA"/>
</dbReference>
<dbReference type="RefSeq" id="WP_123088801.1">
    <property type="nucleotide sequence ID" value="NZ_RIBS01000007.1"/>
</dbReference>
<dbReference type="Gene3D" id="3.40.720.10">
    <property type="entry name" value="Alkaline Phosphatase, subunit A"/>
    <property type="match status" value="1"/>
</dbReference>
<dbReference type="GO" id="GO:0016787">
    <property type="term" value="F:hydrolase activity"/>
    <property type="evidence" value="ECO:0007669"/>
    <property type="project" value="UniProtKB-ARBA"/>
</dbReference>
<dbReference type="Proteomes" id="UP000267049">
    <property type="component" value="Unassembled WGS sequence"/>
</dbReference>
<organism evidence="2 3">
    <name type="scientific">Montanilutibacter psychrotolerans</name>
    <dbReference type="NCBI Taxonomy" id="1327343"/>
    <lineage>
        <taxon>Bacteria</taxon>
        <taxon>Pseudomonadati</taxon>
        <taxon>Pseudomonadota</taxon>
        <taxon>Gammaproteobacteria</taxon>
        <taxon>Lysobacterales</taxon>
        <taxon>Lysobacteraceae</taxon>
        <taxon>Montanilutibacter</taxon>
    </lineage>
</organism>
<dbReference type="OrthoDB" id="9771966at2"/>